<keyword evidence="1" id="KW-0472">Membrane</keyword>
<dbReference type="EMBL" id="JBEPSH010000008">
    <property type="protein sequence ID" value="MET4579169.1"/>
    <property type="molecule type" value="Genomic_DNA"/>
</dbReference>
<keyword evidence="1" id="KW-0812">Transmembrane</keyword>
<dbReference type="InterPro" id="IPR012902">
    <property type="entry name" value="N_methyl_site"/>
</dbReference>
<dbReference type="PROSITE" id="PS00409">
    <property type="entry name" value="PROKAR_NTER_METHYL"/>
    <property type="match status" value="1"/>
</dbReference>
<accession>A0ABV2QDQ4</accession>
<keyword evidence="1" id="KW-1133">Transmembrane helix</keyword>
<dbReference type="Pfam" id="PF07963">
    <property type="entry name" value="N_methyl"/>
    <property type="match status" value="1"/>
</dbReference>
<proteinExistence type="predicted"/>
<dbReference type="Proteomes" id="UP001549320">
    <property type="component" value="Unassembled WGS sequence"/>
</dbReference>
<dbReference type="InterPro" id="IPR045584">
    <property type="entry name" value="Pilin-like"/>
</dbReference>
<organism evidence="2 3">
    <name type="scientific">Ottowia thiooxydans</name>
    <dbReference type="NCBI Taxonomy" id="219182"/>
    <lineage>
        <taxon>Bacteria</taxon>
        <taxon>Pseudomonadati</taxon>
        <taxon>Pseudomonadota</taxon>
        <taxon>Betaproteobacteria</taxon>
        <taxon>Burkholderiales</taxon>
        <taxon>Comamonadaceae</taxon>
        <taxon>Ottowia</taxon>
    </lineage>
</organism>
<sequence length="159" mass="16657">MSVLCAMASGSRTSCGRQALRGFTLIELMVVVAVIAIGTAVASLALRDSTADALARDGERLAALLESARARSRAAGVQVLWKPTAEGFVFEGQPPGTDPLPTRWLDSQTRTMGNAPLILGPDPLIGPQSVQIHREGTPQPVVSISTDGLRPFRAASLSP</sequence>
<dbReference type="NCBIfam" id="TIGR02532">
    <property type="entry name" value="IV_pilin_GFxxxE"/>
    <property type="match status" value="1"/>
</dbReference>
<dbReference type="SUPFAM" id="SSF54523">
    <property type="entry name" value="Pili subunits"/>
    <property type="match status" value="1"/>
</dbReference>
<protein>
    <submittedName>
        <fullName evidence="2">General secretion pathway protein H</fullName>
    </submittedName>
</protein>
<dbReference type="Gene3D" id="3.30.700.10">
    <property type="entry name" value="Glycoprotein, Type 4 Pilin"/>
    <property type="match status" value="1"/>
</dbReference>
<reference evidence="2 3" key="1">
    <citation type="submission" date="2024-06" db="EMBL/GenBank/DDBJ databases">
        <title>Sorghum-associated microbial communities from plants grown in Nebraska, USA.</title>
        <authorList>
            <person name="Schachtman D."/>
        </authorList>
    </citation>
    <scope>NUCLEOTIDE SEQUENCE [LARGE SCALE GENOMIC DNA]</scope>
    <source>
        <strain evidence="2 3">2709</strain>
    </source>
</reference>
<feature type="transmembrane region" description="Helical" evidence="1">
    <location>
        <begin position="25"/>
        <end position="46"/>
    </location>
</feature>
<evidence type="ECO:0000313" key="2">
    <source>
        <dbReference type="EMBL" id="MET4579169.1"/>
    </source>
</evidence>
<evidence type="ECO:0000313" key="3">
    <source>
        <dbReference type="Proteomes" id="UP001549320"/>
    </source>
</evidence>
<comment type="caution">
    <text evidence="2">The sequence shown here is derived from an EMBL/GenBank/DDBJ whole genome shotgun (WGS) entry which is preliminary data.</text>
</comment>
<name>A0ABV2QDQ4_9BURK</name>
<keyword evidence="3" id="KW-1185">Reference proteome</keyword>
<gene>
    <name evidence="2" type="ORF">ABIE13_004292</name>
</gene>
<evidence type="ECO:0000256" key="1">
    <source>
        <dbReference type="SAM" id="Phobius"/>
    </source>
</evidence>